<evidence type="ECO:0000256" key="9">
    <source>
        <dbReference type="ARBA" id="ARBA00023315"/>
    </source>
</evidence>
<sequence length="218" mass="26012">MSTTSYREFLRNFTMLAFSHPKPTVAIPDCREFFIEQNGQSQKLEIICMRKADLSKELIKWAYDLATRNLMSKYRSYGLRWPKKTMEKELYMWWARYLIVYDPSNYVPCGYIMFCFEYSTEHTIVHIVGIHVEGMYQNKGIGTQLMKTVEVLARRFGVQLLTIAVAKKDLDMKRFLYRMGFVHEYTSTWLKGYEMLKMPTKYYKTMVDWCCQGTRDVE</sequence>
<reference evidence="14" key="1">
    <citation type="submission" date="2013-03" db="EMBL/GenBank/DDBJ databases">
        <title>The Genome Sequence of Anopheles epiroticus epiroticus2.</title>
        <authorList>
            <consortium name="The Broad Institute Genomics Platform"/>
            <person name="Neafsey D.E."/>
            <person name="Howell P."/>
            <person name="Walker B."/>
            <person name="Young S.K."/>
            <person name="Zeng Q."/>
            <person name="Gargeya S."/>
            <person name="Fitzgerald M."/>
            <person name="Haas B."/>
            <person name="Abouelleil A."/>
            <person name="Allen A.W."/>
            <person name="Alvarado L."/>
            <person name="Arachchi H.M."/>
            <person name="Berlin A.M."/>
            <person name="Chapman S.B."/>
            <person name="Gainer-Dewar J."/>
            <person name="Goldberg J."/>
            <person name="Griggs A."/>
            <person name="Gujja S."/>
            <person name="Hansen M."/>
            <person name="Howarth C."/>
            <person name="Imamovic A."/>
            <person name="Ireland A."/>
            <person name="Larimer J."/>
            <person name="McCowan C."/>
            <person name="Murphy C."/>
            <person name="Pearson M."/>
            <person name="Poon T.W."/>
            <person name="Priest M."/>
            <person name="Roberts A."/>
            <person name="Saif S."/>
            <person name="Shea T."/>
            <person name="Sisk P."/>
            <person name="Sykes S."/>
            <person name="Wortman J."/>
            <person name="Nusbaum C."/>
            <person name="Birren B."/>
        </authorList>
    </citation>
    <scope>NUCLEOTIDE SEQUENCE [LARGE SCALE GENOMIC DNA]</scope>
    <source>
        <strain evidence="14">Epiroticus2</strain>
    </source>
</reference>
<proteinExistence type="inferred from homology"/>
<comment type="subcellular location">
    <subcellularLocation>
        <location evidence="2">Cytoplasm</location>
    </subcellularLocation>
    <subcellularLocation>
        <location evidence="1">Nucleus</location>
    </subcellularLocation>
</comment>
<evidence type="ECO:0000256" key="7">
    <source>
        <dbReference type="ARBA" id="ARBA00022679"/>
    </source>
</evidence>
<evidence type="ECO:0000259" key="12">
    <source>
        <dbReference type="PROSITE" id="PS51186"/>
    </source>
</evidence>
<dbReference type="InterPro" id="IPR000182">
    <property type="entry name" value="GNAT_dom"/>
</dbReference>
<dbReference type="GO" id="GO:0005634">
    <property type="term" value="C:nucleus"/>
    <property type="evidence" value="ECO:0007669"/>
    <property type="project" value="UniProtKB-SubCell"/>
</dbReference>
<dbReference type="Proteomes" id="UP000075885">
    <property type="component" value="Unassembled WGS sequence"/>
</dbReference>
<evidence type="ECO:0000256" key="5">
    <source>
        <dbReference type="ARBA" id="ARBA00015043"/>
    </source>
</evidence>
<keyword evidence="14" id="KW-1185">Reference proteome</keyword>
<evidence type="ECO:0000256" key="1">
    <source>
        <dbReference type="ARBA" id="ARBA00004123"/>
    </source>
</evidence>
<evidence type="ECO:0000313" key="14">
    <source>
        <dbReference type="Proteomes" id="UP000075885"/>
    </source>
</evidence>
<feature type="domain" description="N-acetyltransferase" evidence="12">
    <location>
        <begin position="44"/>
        <end position="200"/>
    </location>
</feature>
<dbReference type="Pfam" id="PF00583">
    <property type="entry name" value="Acetyltransf_1"/>
    <property type="match status" value="1"/>
</dbReference>
<dbReference type="GO" id="GO:1990189">
    <property type="term" value="F:protein N-terminal-serine acetyltransferase activity"/>
    <property type="evidence" value="ECO:0007669"/>
    <property type="project" value="UniProtKB-EC"/>
</dbReference>
<comment type="catalytic activity">
    <reaction evidence="11">
        <text>N-terminal L-seryl-[histone H4] + acetyl-CoA = N-terminal N(alpha)-acetyl-L-seryl-[histone H4] + CoA + H(+)</text>
        <dbReference type="Rhea" id="RHEA:50596"/>
        <dbReference type="Rhea" id="RHEA-COMP:12740"/>
        <dbReference type="Rhea" id="RHEA-COMP:12743"/>
        <dbReference type="ChEBI" id="CHEBI:15378"/>
        <dbReference type="ChEBI" id="CHEBI:57287"/>
        <dbReference type="ChEBI" id="CHEBI:57288"/>
        <dbReference type="ChEBI" id="CHEBI:64738"/>
        <dbReference type="ChEBI" id="CHEBI:83690"/>
        <dbReference type="EC" id="2.3.1.257"/>
    </reaction>
</comment>
<dbReference type="PROSITE" id="PS51186">
    <property type="entry name" value="GNAT"/>
    <property type="match status" value="1"/>
</dbReference>
<evidence type="ECO:0000256" key="10">
    <source>
        <dbReference type="ARBA" id="ARBA00047821"/>
    </source>
</evidence>
<comment type="similarity">
    <text evidence="3">Belongs to the acetyltransferase family. NAA40 subfamily.</text>
</comment>
<accession>A0A182PFJ3</accession>
<keyword evidence="7" id="KW-0808">Transferase</keyword>
<dbReference type="STRING" id="199890.A0A182PFJ3"/>
<dbReference type="Gene3D" id="3.40.630.30">
    <property type="match status" value="1"/>
</dbReference>
<keyword evidence="9" id="KW-0012">Acyltransferase</keyword>
<dbReference type="VEuPathDB" id="VectorBase:AEPI005700"/>
<name>A0A182PFJ3_9DIPT</name>
<dbReference type="EnsemblMetazoa" id="AEPI005700-RA">
    <property type="protein sequence ID" value="AEPI005700-PA"/>
    <property type="gene ID" value="AEPI005700"/>
</dbReference>
<dbReference type="GO" id="GO:0043998">
    <property type="term" value="F:histone H2A acetyltransferase activity"/>
    <property type="evidence" value="ECO:0007669"/>
    <property type="project" value="InterPro"/>
</dbReference>
<evidence type="ECO:0000256" key="4">
    <source>
        <dbReference type="ARBA" id="ARBA00012950"/>
    </source>
</evidence>
<protein>
    <recommendedName>
        <fullName evidence="5">N-alpha-acetyltransferase 40</fullName>
        <ecNumber evidence="4">2.3.1.257</ecNumber>
    </recommendedName>
</protein>
<dbReference type="InterPro" id="IPR039949">
    <property type="entry name" value="NAA40"/>
</dbReference>
<dbReference type="GO" id="GO:0005737">
    <property type="term" value="C:cytoplasm"/>
    <property type="evidence" value="ECO:0007669"/>
    <property type="project" value="UniProtKB-SubCell"/>
</dbReference>
<organism evidence="13 14">
    <name type="scientific">Anopheles epiroticus</name>
    <dbReference type="NCBI Taxonomy" id="199890"/>
    <lineage>
        <taxon>Eukaryota</taxon>
        <taxon>Metazoa</taxon>
        <taxon>Ecdysozoa</taxon>
        <taxon>Arthropoda</taxon>
        <taxon>Hexapoda</taxon>
        <taxon>Insecta</taxon>
        <taxon>Pterygota</taxon>
        <taxon>Neoptera</taxon>
        <taxon>Endopterygota</taxon>
        <taxon>Diptera</taxon>
        <taxon>Nematocera</taxon>
        <taxon>Culicoidea</taxon>
        <taxon>Culicidae</taxon>
        <taxon>Anophelinae</taxon>
        <taxon>Anopheles</taxon>
    </lineage>
</organism>
<keyword evidence="6" id="KW-0963">Cytoplasm</keyword>
<dbReference type="EC" id="2.3.1.257" evidence="4"/>
<evidence type="ECO:0000256" key="3">
    <source>
        <dbReference type="ARBA" id="ARBA00008870"/>
    </source>
</evidence>
<evidence type="ECO:0000313" key="13">
    <source>
        <dbReference type="EnsemblMetazoa" id="AEPI005700-PA"/>
    </source>
</evidence>
<dbReference type="SUPFAM" id="SSF55729">
    <property type="entry name" value="Acyl-CoA N-acyltransferases (Nat)"/>
    <property type="match status" value="1"/>
</dbReference>
<dbReference type="PANTHER" id="PTHR20531:SF1">
    <property type="entry name" value="N-ALPHA-ACETYLTRANSFERASE 40"/>
    <property type="match status" value="1"/>
</dbReference>
<dbReference type="PANTHER" id="PTHR20531">
    <property type="entry name" value="N-ALPHA-ACETYLTRANSFERASE 40"/>
    <property type="match status" value="1"/>
</dbReference>
<evidence type="ECO:0000256" key="6">
    <source>
        <dbReference type="ARBA" id="ARBA00022490"/>
    </source>
</evidence>
<dbReference type="InterPro" id="IPR016181">
    <property type="entry name" value="Acyl_CoA_acyltransferase"/>
</dbReference>
<reference evidence="13" key="2">
    <citation type="submission" date="2020-05" db="UniProtKB">
        <authorList>
            <consortium name="EnsemblMetazoa"/>
        </authorList>
    </citation>
    <scope>IDENTIFICATION</scope>
    <source>
        <strain evidence="13">Epiroticus2</strain>
    </source>
</reference>
<comment type="catalytic activity">
    <reaction evidence="10">
        <text>N-terminal L-seryl-[histone H2A] + acetyl-CoA = N-terminal N(alpha)-acetyl-L-seryl-[histone H2A] + CoA + H(+)</text>
        <dbReference type="Rhea" id="RHEA:50600"/>
        <dbReference type="Rhea" id="RHEA-COMP:12742"/>
        <dbReference type="Rhea" id="RHEA-COMP:12744"/>
        <dbReference type="ChEBI" id="CHEBI:15378"/>
        <dbReference type="ChEBI" id="CHEBI:57287"/>
        <dbReference type="ChEBI" id="CHEBI:57288"/>
        <dbReference type="ChEBI" id="CHEBI:64738"/>
        <dbReference type="ChEBI" id="CHEBI:83690"/>
        <dbReference type="EC" id="2.3.1.257"/>
    </reaction>
</comment>
<dbReference type="AlphaFoldDB" id="A0A182PFJ3"/>
<dbReference type="CDD" id="cd04301">
    <property type="entry name" value="NAT_SF"/>
    <property type="match status" value="1"/>
</dbReference>
<keyword evidence="8" id="KW-0539">Nucleus</keyword>
<evidence type="ECO:0000256" key="2">
    <source>
        <dbReference type="ARBA" id="ARBA00004496"/>
    </source>
</evidence>
<dbReference type="GO" id="GO:0010485">
    <property type="term" value="F:histone H4 acetyltransferase activity"/>
    <property type="evidence" value="ECO:0007669"/>
    <property type="project" value="InterPro"/>
</dbReference>
<evidence type="ECO:0000256" key="8">
    <source>
        <dbReference type="ARBA" id="ARBA00023242"/>
    </source>
</evidence>
<evidence type="ECO:0000256" key="11">
    <source>
        <dbReference type="ARBA" id="ARBA00049524"/>
    </source>
</evidence>